<protein>
    <recommendedName>
        <fullName evidence="5">Kazal-like domain-containing protein</fullName>
    </recommendedName>
</protein>
<dbReference type="CDD" id="cd00104">
    <property type="entry name" value="KAZAL_FS"/>
    <property type="match status" value="1"/>
</dbReference>
<keyword evidence="3" id="KW-1015">Disulfide bond</keyword>
<accession>A0AAW0N165</accession>
<keyword evidence="1" id="KW-0646">Protease inhibitor</keyword>
<keyword evidence="7" id="KW-1185">Reference proteome</keyword>
<evidence type="ECO:0000256" key="1">
    <source>
        <dbReference type="ARBA" id="ARBA00022690"/>
    </source>
</evidence>
<dbReference type="InterPro" id="IPR036058">
    <property type="entry name" value="Kazal_dom_sf"/>
</dbReference>
<evidence type="ECO:0000313" key="6">
    <source>
        <dbReference type="EMBL" id="KAK7884834.1"/>
    </source>
</evidence>
<dbReference type="PANTHER" id="PTHR10913:SF45">
    <property type="entry name" value="FOLLISTATIN, ISOFORM A-RELATED"/>
    <property type="match status" value="1"/>
</dbReference>
<evidence type="ECO:0000256" key="2">
    <source>
        <dbReference type="ARBA" id="ARBA00022900"/>
    </source>
</evidence>
<feature type="signal peptide" evidence="4">
    <location>
        <begin position="1"/>
        <end position="25"/>
    </location>
</feature>
<dbReference type="FunFam" id="3.30.60.30:FF:000024">
    <property type="entry name" value="Transmembrane agrin"/>
    <property type="match status" value="1"/>
</dbReference>
<keyword evidence="4" id="KW-0732">Signal</keyword>
<dbReference type="Pfam" id="PF07648">
    <property type="entry name" value="Kazal_2"/>
    <property type="match status" value="1"/>
</dbReference>
<dbReference type="Gene3D" id="3.30.60.30">
    <property type="match status" value="1"/>
</dbReference>
<proteinExistence type="predicted"/>
<dbReference type="GO" id="GO:0030154">
    <property type="term" value="P:cell differentiation"/>
    <property type="evidence" value="ECO:0007669"/>
    <property type="project" value="TreeGrafter"/>
</dbReference>
<evidence type="ECO:0000313" key="7">
    <source>
        <dbReference type="Proteomes" id="UP001460270"/>
    </source>
</evidence>
<reference evidence="7" key="1">
    <citation type="submission" date="2024-04" db="EMBL/GenBank/DDBJ databases">
        <title>Salinicola lusitanus LLJ914,a marine bacterium isolated from the Okinawa Trough.</title>
        <authorList>
            <person name="Li J."/>
        </authorList>
    </citation>
    <scope>NUCLEOTIDE SEQUENCE [LARGE SCALE GENOMIC DNA]</scope>
</reference>
<organism evidence="6 7">
    <name type="scientific">Mugilogobius chulae</name>
    <name type="common">yellowstripe goby</name>
    <dbReference type="NCBI Taxonomy" id="88201"/>
    <lineage>
        <taxon>Eukaryota</taxon>
        <taxon>Metazoa</taxon>
        <taxon>Chordata</taxon>
        <taxon>Craniata</taxon>
        <taxon>Vertebrata</taxon>
        <taxon>Euteleostomi</taxon>
        <taxon>Actinopterygii</taxon>
        <taxon>Neopterygii</taxon>
        <taxon>Teleostei</taxon>
        <taxon>Neoteleostei</taxon>
        <taxon>Acanthomorphata</taxon>
        <taxon>Gobiaria</taxon>
        <taxon>Gobiiformes</taxon>
        <taxon>Gobioidei</taxon>
        <taxon>Gobiidae</taxon>
        <taxon>Gobionellinae</taxon>
        <taxon>Mugilogobius</taxon>
    </lineage>
</organism>
<dbReference type="PROSITE" id="PS51465">
    <property type="entry name" value="KAZAL_2"/>
    <property type="match status" value="1"/>
</dbReference>
<dbReference type="InterPro" id="IPR050653">
    <property type="entry name" value="Prot_Inhib_GrowthFact_Antg"/>
</dbReference>
<comment type="caution">
    <text evidence="6">The sequence shown here is derived from an EMBL/GenBank/DDBJ whole genome shotgun (WGS) entry which is preliminary data.</text>
</comment>
<gene>
    <name evidence="6" type="ORF">WMY93_027957</name>
</gene>
<dbReference type="SUPFAM" id="SSF100895">
    <property type="entry name" value="Kazal-type serine protease inhibitors"/>
    <property type="match status" value="1"/>
</dbReference>
<dbReference type="EMBL" id="JBBPFD010000020">
    <property type="protein sequence ID" value="KAK7884834.1"/>
    <property type="molecule type" value="Genomic_DNA"/>
</dbReference>
<sequence>MSASGWGSVIKGLFILLLQPGPVLTIRSTPMHFSQSAAHNPGLLLMKCCCRGSAWSIHLHLHVPSPCVDKVCDHGAVCVVKNNDPVCECPEACPQMSDPVCGSDRQSYGSPCEMRAMSCALQKAIHIQHKGPCGE</sequence>
<dbReference type="InterPro" id="IPR002350">
    <property type="entry name" value="Kazal_dom"/>
</dbReference>
<feature type="chain" id="PRO_5043631657" description="Kazal-like domain-containing protein" evidence="4">
    <location>
        <begin position="26"/>
        <end position="135"/>
    </location>
</feature>
<evidence type="ECO:0000256" key="3">
    <source>
        <dbReference type="ARBA" id="ARBA00023157"/>
    </source>
</evidence>
<dbReference type="SMART" id="SM00280">
    <property type="entry name" value="KAZAL"/>
    <property type="match status" value="1"/>
</dbReference>
<dbReference type="PANTHER" id="PTHR10913">
    <property type="entry name" value="FOLLISTATIN-RELATED"/>
    <property type="match status" value="1"/>
</dbReference>
<keyword evidence="2" id="KW-0722">Serine protease inhibitor</keyword>
<feature type="domain" description="Kazal-like" evidence="5">
    <location>
        <begin position="81"/>
        <end position="135"/>
    </location>
</feature>
<evidence type="ECO:0000256" key="4">
    <source>
        <dbReference type="SAM" id="SignalP"/>
    </source>
</evidence>
<evidence type="ECO:0000259" key="5">
    <source>
        <dbReference type="PROSITE" id="PS51465"/>
    </source>
</evidence>
<dbReference type="GO" id="GO:0005576">
    <property type="term" value="C:extracellular region"/>
    <property type="evidence" value="ECO:0007669"/>
    <property type="project" value="TreeGrafter"/>
</dbReference>
<name>A0AAW0N165_9GOBI</name>
<dbReference type="Proteomes" id="UP001460270">
    <property type="component" value="Unassembled WGS sequence"/>
</dbReference>
<dbReference type="AlphaFoldDB" id="A0AAW0N165"/>